<dbReference type="GO" id="GO:0046872">
    <property type="term" value="F:metal ion binding"/>
    <property type="evidence" value="ECO:0007669"/>
    <property type="project" value="UniProtKB-KW"/>
</dbReference>
<keyword evidence="4 5" id="KW-0408">Iron</keyword>
<evidence type="ECO:0000259" key="6">
    <source>
        <dbReference type="PROSITE" id="PS51819"/>
    </source>
</evidence>
<reference evidence="7 8" key="1">
    <citation type="submission" date="2012-05" db="EMBL/GenBank/DDBJ databases">
        <title>Finished chromosome of genome of Chamaesiphon sp. PCC 6605.</title>
        <authorList>
            <consortium name="US DOE Joint Genome Institute"/>
            <person name="Gugger M."/>
            <person name="Coursin T."/>
            <person name="Rippka R."/>
            <person name="Tandeau De Marsac N."/>
            <person name="Huntemann M."/>
            <person name="Wei C.-L."/>
            <person name="Han J."/>
            <person name="Detter J.C."/>
            <person name="Han C."/>
            <person name="Tapia R."/>
            <person name="Chen A."/>
            <person name="Kyrpides N."/>
            <person name="Mavromatis K."/>
            <person name="Markowitz V."/>
            <person name="Szeto E."/>
            <person name="Ivanova N."/>
            <person name="Pagani I."/>
            <person name="Pati A."/>
            <person name="Goodwin L."/>
            <person name="Nordberg H.P."/>
            <person name="Cantor M.N."/>
            <person name="Hua S.X."/>
            <person name="Woyke T."/>
            <person name="Kerfeld C.A."/>
        </authorList>
    </citation>
    <scope>NUCLEOTIDE SEQUENCE [LARGE SCALE GENOMIC DNA]</scope>
    <source>
        <strain evidence="8">ATCC 27169 / PCC 6605</strain>
    </source>
</reference>
<feature type="domain" description="VOC" evidence="6">
    <location>
        <begin position="2"/>
        <end position="127"/>
    </location>
</feature>
<dbReference type="CDD" id="cd07250">
    <property type="entry name" value="HPPD_C_like"/>
    <property type="match status" value="1"/>
</dbReference>
<proteinExistence type="inferred from homology"/>
<name>K9ULW4_CHAP6</name>
<dbReference type="HOGENOM" id="CLU_034004_1_1_3"/>
<dbReference type="PROSITE" id="PS51819">
    <property type="entry name" value="VOC"/>
    <property type="match status" value="2"/>
</dbReference>
<evidence type="ECO:0000256" key="5">
    <source>
        <dbReference type="PIRSR" id="PIRSR009283-1"/>
    </source>
</evidence>
<dbReference type="PATRIC" id="fig|1173020.3.peg.5986"/>
<evidence type="ECO:0000256" key="1">
    <source>
        <dbReference type="ARBA" id="ARBA00005877"/>
    </source>
</evidence>
<sequence>MEIDCIHFCVVDATQTLDLLVDRMGLQNLSRCAREHTIEYLVGNTNLLFSIASPLNAASPVADYLKLHPSGVKDVSFRVGNLEEIRCKLSHLGIEIIDRSSEDDKREWLRIQGWGAIEHTIIQASKSASEQTPELNNTISGIDHIVLNVAAGELEPAVNWYRELFGFEVQQTFDIQTHKSGLASKALISDCGKIRFNINEPSSTNSQIQDFLDLNRGSGIQHIALQTHDILTSIDLMHQQAVNFLPIPQTYYTKLQSRAKTEQNLLLTDREWQQLEQLQILMDWSTSTPEEILLQIFTQPIFESPTFFFEVIERRNRAKGFGQGNFQALFEAIEEYNTNQDLEGFRDVRD</sequence>
<keyword evidence="7" id="KW-0223">Dioxygenase</keyword>
<dbReference type="GO" id="GO:0003868">
    <property type="term" value="F:4-hydroxyphenylpyruvate dioxygenase activity"/>
    <property type="evidence" value="ECO:0007669"/>
    <property type="project" value="InterPro"/>
</dbReference>
<dbReference type="KEGG" id="cmp:Cha6605_5218"/>
<evidence type="ECO:0000256" key="2">
    <source>
        <dbReference type="ARBA" id="ARBA00022723"/>
    </source>
</evidence>
<dbReference type="EMBL" id="CP003600">
    <property type="protein sequence ID" value="AFY96107.1"/>
    <property type="molecule type" value="Genomic_DNA"/>
</dbReference>
<evidence type="ECO:0000313" key="7">
    <source>
        <dbReference type="EMBL" id="AFY96107.1"/>
    </source>
</evidence>
<keyword evidence="2 5" id="KW-0479">Metal-binding</keyword>
<dbReference type="InterPro" id="IPR004360">
    <property type="entry name" value="Glyas_Fos-R_dOase_dom"/>
</dbReference>
<dbReference type="Pfam" id="PF00903">
    <property type="entry name" value="Glyoxalase"/>
    <property type="match status" value="1"/>
</dbReference>
<comment type="similarity">
    <text evidence="1">Belongs to the 4HPPD family.</text>
</comment>
<feature type="binding site" evidence="5">
    <location>
        <position position="222"/>
    </location>
    <ligand>
        <name>Fe cation</name>
        <dbReference type="ChEBI" id="CHEBI:24875"/>
    </ligand>
</feature>
<keyword evidence="7" id="KW-0560">Oxidoreductase</keyword>
<dbReference type="GO" id="GO:0006572">
    <property type="term" value="P:L-tyrosine catabolic process"/>
    <property type="evidence" value="ECO:0007669"/>
    <property type="project" value="TreeGrafter"/>
</dbReference>
<keyword evidence="7" id="KW-0670">Pyruvate</keyword>
<feature type="binding site" evidence="5">
    <location>
        <position position="310"/>
    </location>
    <ligand>
        <name>Fe cation</name>
        <dbReference type="ChEBI" id="CHEBI:24875"/>
    </ligand>
</feature>
<dbReference type="PIRSF" id="PIRSF009283">
    <property type="entry name" value="HPP_dOase"/>
    <property type="match status" value="1"/>
</dbReference>
<dbReference type="SUPFAM" id="SSF54593">
    <property type="entry name" value="Glyoxalase/Bleomycin resistance protein/Dihydroxybiphenyl dioxygenase"/>
    <property type="match status" value="1"/>
</dbReference>
<dbReference type="Gene3D" id="3.10.180.10">
    <property type="entry name" value="2,3-Dihydroxybiphenyl 1,2-Dioxygenase, domain 1"/>
    <property type="match status" value="2"/>
</dbReference>
<keyword evidence="8" id="KW-1185">Reference proteome</keyword>
<dbReference type="AlphaFoldDB" id="K9ULW4"/>
<comment type="cofactor">
    <cofactor evidence="5">
        <name>Fe cation</name>
        <dbReference type="ChEBI" id="CHEBI:24875"/>
    </cofactor>
    <text evidence="5">Binds 1 Fe cation per subunit.</text>
</comment>
<evidence type="ECO:0000256" key="3">
    <source>
        <dbReference type="ARBA" id="ARBA00022737"/>
    </source>
</evidence>
<dbReference type="STRING" id="1173020.Cha6605_5218"/>
<feature type="binding site" evidence="5">
    <location>
        <position position="144"/>
    </location>
    <ligand>
        <name>Fe cation</name>
        <dbReference type="ChEBI" id="CHEBI:24875"/>
    </ligand>
</feature>
<dbReference type="PANTHER" id="PTHR11959:SF1">
    <property type="entry name" value="4-HYDROXYPHENYLPYRUVATE DIOXYGENASE"/>
    <property type="match status" value="1"/>
</dbReference>
<keyword evidence="3" id="KW-0677">Repeat</keyword>
<dbReference type="NCBIfam" id="TIGR01263">
    <property type="entry name" value="4HPPD"/>
    <property type="match status" value="1"/>
</dbReference>
<feature type="domain" description="VOC" evidence="6">
    <location>
        <begin position="141"/>
        <end position="299"/>
    </location>
</feature>
<evidence type="ECO:0000256" key="4">
    <source>
        <dbReference type="ARBA" id="ARBA00023004"/>
    </source>
</evidence>
<protein>
    <submittedName>
        <fullName evidence="7">4-hydroxyphenylpyruvate dioxygenase</fullName>
    </submittedName>
</protein>
<dbReference type="Proteomes" id="UP000010366">
    <property type="component" value="Chromosome"/>
</dbReference>
<dbReference type="InterPro" id="IPR005956">
    <property type="entry name" value="4OHPhenylPyrv_dOase"/>
</dbReference>
<dbReference type="InterPro" id="IPR029068">
    <property type="entry name" value="Glyas_Bleomycin-R_OHBP_Dase"/>
</dbReference>
<organism evidence="7 8">
    <name type="scientific">Chamaesiphon minutus (strain ATCC 27169 / PCC 6605)</name>
    <dbReference type="NCBI Taxonomy" id="1173020"/>
    <lineage>
        <taxon>Bacteria</taxon>
        <taxon>Bacillati</taxon>
        <taxon>Cyanobacteriota</taxon>
        <taxon>Cyanophyceae</taxon>
        <taxon>Gomontiellales</taxon>
        <taxon>Chamaesiphonaceae</taxon>
        <taxon>Chamaesiphon</taxon>
    </lineage>
</organism>
<dbReference type="InterPro" id="IPR037523">
    <property type="entry name" value="VOC_core"/>
</dbReference>
<dbReference type="eggNOG" id="COG3185">
    <property type="taxonomic scope" value="Bacteria"/>
</dbReference>
<evidence type="ECO:0000313" key="8">
    <source>
        <dbReference type="Proteomes" id="UP000010366"/>
    </source>
</evidence>
<accession>K9ULW4</accession>
<dbReference type="InterPro" id="IPR041735">
    <property type="entry name" value="4OHPhenylPyrv_dOase_C"/>
</dbReference>
<gene>
    <name evidence="7" type="ORF">Cha6605_5218</name>
</gene>
<dbReference type="PANTHER" id="PTHR11959">
    <property type="entry name" value="4-HYDROXYPHENYLPYRUVATE DIOXYGENASE"/>
    <property type="match status" value="1"/>
</dbReference>